<dbReference type="InterPro" id="IPR012341">
    <property type="entry name" value="6hp_glycosidase-like_sf"/>
</dbReference>
<dbReference type="EMBL" id="JAAGLI010000644">
    <property type="protein sequence ID" value="NEA25617.1"/>
    <property type="molecule type" value="Genomic_DNA"/>
</dbReference>
<dbReference type="Proteomes" id="UP000475532">
    <property type="component" value="Unassembled WGS sequence"/>
</dbReference>
<reference evidence="1 2" key="1">
    <citation type="submission" date="2020-01" db="EMBL/GenBank/DDBJ databases">
        <title>Insect and environment-associated Actinomycetes.</title>
        <authorList>
            <person name="Currrie C."/>
            <person name="Chevrette M."/>
            <person name="Carlson C."/>
            <person name="Stubbendieck R."/>
            <person name="Wendt-Pienkowski E."/>
        </authorList>
    </citation>
    <scope>NUCLEOTIDE SEQUENCE [LARGE SCALE GENOMIC DNA]</scope>
    <source>
        <strain evidence="1 2">SID10258</strain>
    </source>
</reference>
<accession>A0A6L9QJL3</accession>
<dbReference type="SUPFAM" id="SSF158745">
    <property type="entry name" value="LanC-like"/>
    <property type="match status" value="1"/>
</dbReference>
<gene>
    <name evidence="1" type="ORF">G3I70_24465</name>
</gene>
<feature type="non-terminal residue" evidence="1">
    <location>
        <position position="1"/>
    </location>
</feature>
<sequence>PVRGALALARRLDETAVRDGDRIGWPTIEVVDAASRRVAPAGLDLYGGLPGIGLFLTYLSAVTDDSRAARLAERVADEVAVRLRAGADVPALGPVYHLAHAAAGVRRPRPL</sequence>
<dbReference type="Gene3D" id="1.50.10.10">
    <property type="match status" value="1"/>
</dbReference>
<organism evidence="1 2">
    <name type="scientific">Actinomadura bangladeshensis</name>
    <dbReference type="NCBI Taxonomy" id="453573"/>
    <lineage>
        <taxon>Bacteria</taxon>
        <taxon>Bacillati</taxon>
        <taxon>Actinomycetota</taxon>
        <taxon>Actinomycetes</taxon>
        <taxon>Streptosporangiales</taxon>
        <taxon>Thermomonosporaceae</taxon>
        <taxon>Actinomadura</taxon>
    </lineage>
</organism>
<evidence type="ECO:0000313" key="1">
    <source>
        <dbReference type="EMBL" id="NEA25617.1"/>
    </source>
</evidence>
<feature type="non-terminal residue" evidence="1">
    <location>
        <position position="111"/>
    </location>
</feature>
<dbReference type="RefSeq" id="WP_203596851.1">
    <property type="nucleotide sequence ID" value="NZ_JAAGLI010000644.1"/>
</dbReference>
<protein>
    <submittedName>
        <fullName evidence="1">Uncharacterized protein</fullName>
    </submittedName>
</protein>
<comment type="caution">
    <text evidence="1">The sequence shown here is derived from an EMBL/GenBank/DDBJ whole genome shotgun (WGS) entry which is preliminary data.</text>
</comment>
<name>A0A6L9QJL3_9ACTN</name>
<dbReference type="GO" id="GO:0005975">
    <property type="term" value="P:carbohydrate metabolic process"/>
    <property type="evidence" value="ECO:0007669"/>
    <property type="project" value="InterPro"/>
</dbReference>
<dbReference type="AlphaFoldDB" id="A0A6L9QJL3"/>
<evidence type="ECO:0000313" key="2">
    <source>
        <dbReference type="Proteomes" id="UP000475532"/>
    </source>
</evidence>
<proteinExistence type="predicted"/>